<proteinExistence type="predicted"/>
<evidence type="ECO:0000313" key="1">
    <source>
        <dbReference type="EMBL" id="KIY65047.1"/>
    </source>
</evidence>
<dbReference type="AlphaFoldDB" id="A0A0D7B3H3"/>
<dbReference type="Proteomes" id="UP000054007">
    <property type="component" value="Unassembled WGS sequence"/>
</dbReference>
<name>A0A0D7B3H3_9AGAR</name>
<sequence>MSVSHKLQLSPSRSRKSGWMKLPVELKRAITADAIGPIIDNLRDEIDSGKRSGTLAAALYDWIILDVNFIRQTVLESVEITEARLLSSFLREAPALNGVATSIVILNIDCRTMLFCWRWETFVSARKSFLRLRQLALAGVKVGPSEIGLVVKGLDHLSFIDCTIAYATLAIALAGVPSFNASGNKISQRDAQSDEPFVRAFELIELAAATETESGAYAQLLSRVHRVDRLYLRGIKRGWKLGDGGWLHVVKCTCLYGLPSYMVVHPKMAALFIAVSASSLADVLPFIRSDCRADIVVTVDVPFGWSTADLLPLWHVLDMCLDAKSIKVVLNVPSSDGVHLLGDESFAGFVQRLAASNVTGEVVLCPDALLSVVCMDDLDFFRS</sequence>
<accession>A0A0D7B3H3</accession>
<feature type="non-terminal residue" evidence="1">
    <location>
        <position position="383"/>
    </location>
</feature>
<keyword evidence="2" id="KW-1185">Reference proteome</keyword>
<organism evidence="1 2">
    <name type="scientific">Cylindrobasidium torrendii FP15055 ss-10</name>
    <dbReference type="NCBI Taxonomy" id="1314674"/>
    <lineage>
        <taxon>Eukaryota</taxon>
        <taxon>Fungi</taxon>
        <taxon>Dikarya</taxon>
        <taxon>Basidiomycota</taxon>
        <taxon>Agaricomycotina</taxon>
        <taxon>Agaricomycetes</taxon>
        <taxon>Agaricomycetidae</taxon>
        <taxon>Agaricales</taxon>
        <taxon>Marasmiineae</taxon>
        <taxon>Physalacriaceae</taxon>
        <taxon>Cylindrobasidium</taxon>
    </lineage>
</organism>
<evidence type="ECO:0000313" key="2">
    <source>
        <dbReference type="Proteomes" id="UP000054007"/>
    </source>
</evidence>
<reference evidence="1 2" key="1">
    <citation type="journal article" date="2015" name="Fungal Genet. Biol.">
        <title>Evolution of novel wood decay mechanisms in Agaricales revealed by the genome sequences of Fistulina hepatica and Cylindrobasidium torrendii.</title>
        <authorList>
            <person name="Floudas D."/>
            <person name="Held B.W."/>
            <person name="Riley R."/>
            <person name="Nagy L.G."/>
            <person name="Koehler G."/>
            <person name="Ransdell A.S."/>
            <person name="Younus H."/>
            <person name="Chow J."/>
            <person name="Chiniquy J."/>
            <person name="Lipzen A."/>
            <person name="Tritt A."/>
            <person name="Sun H."/>
            <person name="Haridas S."/>
            <person name="LaButti K."/>
            <person name="Ohm R.A."/>
            <person name="Kues U."/>
            <person name="Blanchette R.A."/>
            <person name="Grigoriev I.V."/>
            <person name="Minto R.E."/>
            <person name="Hibbett D.S."/>
        </authorList>
    </citation>
    <scope>NUCLEOTIDE SEQUENCE [LARGE SCALE GENOMIC DNA]</scope>
    <source>
        <strain evidence="1 2">FP15055 ss-10</strain>
    </source>
</reference>
<gene>
    <name evidence="1" type="ORF">CYLTODRAFT_424664</name>
</gene>
<dbReference type="EMBL" id="KN880606">
    <property type="protein sequence ID" value="KIY65047.1"/>
    <property type="molecule type" value="Genomic_DNA"/>
</dbReference>
<protein>
    <submittedName>
        <fullName evidence="1">Uncharacterized protein</fullName>
    </submittedName>
</protein>